<name>A0A1G8N5U9_BACOV</name>
<evidence type="ECO:0000313" key="1">
    <source>
        <dbReference type="EMBL" id="SDB77840.1"/>
    </source>
</evidence>
<dbReference type="EMBL" id="FMYE01000029">
    <property type="protein sequence ID" value="SDB77840.1"/>
    <property type="molecule type" value="Genomic_DNA"/>
</dbReference>
<dbReference type="Proteomes" id="UP000181870">
    <property type="component" value="Unassembled WGS sequence"/>
</dbReference>
<evidence type="ECO:0000313" key="4">
    <source>
        <dbReference type="Proteomes" id="UP000183670"/>
    </source>
</evidence>
<proteinExistence type="predicted"/>
<protein>
    <submittedName>
        <fullName evidence="2">Uncharacterized protein</fullName>
    </submittedName>
</protein>
<organism evidence="2 3">
    <name type="scientific">Bacteroides ovatus</name>
    <dbReference type="NCBI Taxonomy" id="28116"/>
    <lineage>
        <taxon>Bacteria</taxon>
        <taxon>Pseudomonadati</taxon>
        <taxon>Bacteroidota</taxon>
        <taxon>Bacteroidia</taxon>
        <taxon>Bacteroidales</taxon>
        <taxon>Bacteroidaceae</taxon>
        <taxon>Bacteroides</taxon>
    </lineage>
</organism>
<dbReference type="RefSeq" id="WP_081352745.1">
    <property type="nucleotide sequence ID" value="NZ_FMYE01000029.1"/>
</dbReference>
<reference evidence="3 4" key="1">
    <citation type="submission" date="2016-10" db="EMBL/GenBank/DDBJ databases">
        <authorList>
            <person name="de Groot N.N."/>
        </authorList>
    </citation>
    <scope>NUCLEOTIDE SEQUENCE [LARGE SCALE GENOMIC DNA]</scope>
    <source>
        <strain evidence="1 4">NLAE-zl-C500</strain>
        <strain evidence="2 3">NLAE-zl-C57</strain>
    </source>
</reference>
<dbReference type="EMBL" id="FNDO01000072">
    <property type="protein sequence ID" value="SDI74930.1"/>
    <property type="molecule type" value="Genomic_DNA"/>
</dbReference>
<gene>
    <name evidence="1" type="ORF">SAMN05192581_10292</name>
    <name evidence="2" type="ORF">SAMN05192582_10721</name>
</gene>
<dbReference type="Proteomes" id="UP000183670">
    <property type="component" value="Unassembled WGS sequence"/>
</dbReference>
<sequence>MKEKEEVCLLGSRVLNDWWRLRRLVNVEEVLTNTYIHFFNQVDQPYSCEEQEALTRITTLFVSLLQGEVLESCSFCKFSKDDVTFWGHQEFFRLDLPSKNPFSTHSRLCCLKELETKLNCFFINETGNKPYSWEEKKVLRRMKKIFVHELRNTPKYDLFKTRHVHRVSEEDQLELKYQQTDEIRLRHVPICRYNPLSQKFKKIKEEYLKKIETECGKL</sequence>
<accession>A0A1G8N5U9</accession>
<dbReference type="AlphaFoldDB" id="A0A1G8N5U9"/>
<evidence type="ECO:0000313" key="2">
    <source>
        <dbReference type="EMBL" id="SDI74930.1"/>
    </source>
</evidence>
<evidence type="ECO:0000313" key="3">
    <source>
        <dbReference type="Proteomes" id="UP000181870"/>
    </source>
</evidence>